<evidence type="ECO:0000313" key="1">
    <source>
        <dbReference type="EMBL" id="KKR32645.1"/>
    </source>
</evidence>
<dbReference type="Pfam" id="PF13489">
    <property type="entry name" value="Methyltransf_23"/>
    <property type="match status" value="1"/>
</dbReference>
<dbReference type="SUPFAM" id="SSF53335">
    <property type="entry name" value="S-adenosyl-L-methionine-dependent methyltransferases"/>
    <property type="match status" value="1"/>
</dbReference>
<proteinExistence type="predicted"/>
<keyword evidence="1" id="KW-0808">Transferase</keyword>
<comment type="caution">
    <text evidence="1">The sequence shown here is derived from an EMBL/GenBank/DDBJ whole genome shotgun (WGS) entry which is preliminary data.</text>
</comment>
<organism evidence="1 2">
    <name type="scientific">Candidatus Gottesmanbacteria bacterium GW2011_GWC2_39_8</name>
    <dbReference type="NCBI Taxonomy" id="1618450"/>
    <lineage>
        <taxon>Bacteria</taxon>
        <taxon>Candidatus Gottesmaniibacteriota</taxon>
    </lineage>
</organism>
<dbReference type="Proteomes" id="UP000034539">
    <property type="component" value="Unassembled WGS sequence"/>
</dbReference>
<dbReference type="EMBL" id="LBXN01000036">
    <property type="protein sequence ID" value="KKR32645.1"/>
    <property type="molecule type" value="Genomic_DNA"/>
</dbReference>
<dbReference type="CDD" id="cd02440">
    <property type="entry name" value="AdoMet_MTases"/>
    <property type="match status" value="1"/>
</dbReference>
<dbReference type="InterPro" id="IPR029063">
    <property type="entry name" value="SAM-dependent_MTases_sf"/>
</dbReference>
<dbReference type="PANTHER" id="PTHR43861:SF6">
    <property type="entry name" value="METHYLTRANSFERASE TYPE 11"/>
    <property type="match status" value="1"/>
</dbReference>
<sequence>MKSKKLNVCYLCGNKKLRTIGRRKGRTISQCLSCLFTFINPIPTKKELDKFYNSPHYVSGHADYSVEEGSQRGYFEKKLNQIESKVKRQKLKGKSASQKSKVNLLEIGPSSGLFLEVAKKKGWEQLGVEISEESAKECRKKGLKCIKGTIHEIIGGSDPRKGQTLKRKYDVIAGFEVLDHDPDARGFVRKVIRLLKDGGVFVFTLANSESLVRKIQGNKWFGFKHEEHLFFFSPKTLRKLLEDAGFTDIEIKKDDLRSFTFAYYFRRITELYPNLLVKILVWLPAKILGNINIPTILNPWENLIVTARKIKN</sequence>
<keyword evidence="1" id="KW-0328">Glycosyltransferase</keyword>
<evidence type="ECO:0000313" key="2">
    <source>
        <dbReference type="Proteomes" id="UP000034539"/>
    </source>
</evidence>
<reference evidence="1 2" key="1">
    <citation type="journal article" date="2015" name="Nature">
        <title>rRNA introns, odd ribosomes, and small enigmatic genomes across a large radiation of phyla.</title>
        <authorList>
            <person name="Brown C.T."/>
            <person name="Hug L.A."/>
            <person name="Thomas B.C."/>
            <person name="Sharon I."/>
            <person name="Castelle C.J."/>
            <person name="Singh A."/>
            <person name="Wilkins M.J."/>
            <person name="Williams K.H."/>
            <person name="Banfield J.F."/>
        </authorList>
    </citation>
    <scope>NUCLEOTIDE SEQUENCE [LARGE SCALE GENOMIC DNA]</scope>
</reference>
<accession>A0A0G0SD71</accession>
<dbReference type="GO" id="GO:0016757">
    <property type="term" value="F:glycosyltransferase activity"/>
    <property type="evidence" value="ECO:0007669"/>
    <property type="project" value="UniProtKB-KW"/>
</dbReference>
<dbReference type="Gene3D" id="3.40.50.150">
    <property type="entry name" value="Vaccinia Virus protein VP39"/>
    <property type="match status" value="1"/>
</dbReference>
<dbReference type="PANTHER" id="PTHR43861">
    <property type="entry name" value="TRANS-ACONITATE 2-METHYLTRANSFERASE-RELATED"/>
    <property type="match status" value="1"/>
</dbReference>
<protein>
    <submittedName>
        <fullName evidence="1">Dolichyl-phosphate beta-D-mannosyltransferase</fullName>
    </submittedName>
</protein>
<dbReference type="AlphaFoldDB" id="A0A0G0SD71"/>
<name>A0A0G0SD71_9BACT</name>
<gene>
    <name evidence="1" type="ORF">UT63_C0036G0004</name>
</gene>